<feature type="compositionally biased region" description="Basic and acidic residues" evidence="1">
    <location>
        <begin position="404"/>
        <end position="422"/>
    </location>
</feature>
<feature type="compositionally biased region" description="Basic and acidic residues" evidence="1">
    <location>
        <begin position="512"/>
        <end position="536"/>
    </location>
</feature>
<comment type="caution">
    <text evidence="2">The sequence shown here is derived from an EMBL/GenBank/DDBJ whole genome shotgun (WGS) entry which is preliminary data.</text>
</comment>
<protein>
    <submittedName>
        <fullName evidence="2">Uncharacterized protein</fullName>
    </submittedName>
</protein>
<feature type="region of interest" description="Disordered" evidence="1">
    <location>
        <begin position="508"/>
        <end position="539"/>
    </location>
</feature>
<organism evidence="2 3">
    <name type="scientific">Symbiodinium pilosum</name>
    <name type="common">Dinoflagellate</name>
    <dbReference type="NCBI Taxonomy" id="2952"/>
    <lineage>
        <taxon>Eukaryota</taxon>
        <taxon>Sar</taxon>
        <taxon>Alveolata</taxon>
        <taxon>Dinophyceae</taxon>
        <taxon>Suessiales</taxon>
        <taxon>Symbiodiniaceae</taxon>
        <taxon>Symbiodinium</taxon>
    </lineage>
</organism>
<dbReference type="Proteomes" id="UP000649617">
    <property type="component" value="Unassembled WGS sequence"/>
</dbReference>
<accession>A0A812SQ23</accession>
<feature type="compositionally biased region" description="Basic and acidic residues" evidence="1">
    <location>
        <begin position="239"/>
        <end position="255"/>
    </location>
</feature>
<proteinExistence type="predicted"/>
<name>A0A812SQ23_SYMPI</name>
<sequence length="819" mass="91311">MSGEDDFSVQECPPPPTPSAQSTKTPRSKAGSTSAGSESGKLKLCAFHDCDEDCKQGRRHCLKHNRHLDNMRNQILKQKGQAALKTWTERCKDIDFANSQVEYMAKRSVALPMFAHQPLIDFAQWEQEFGVLVTEKEGEITEPCEEEQWVLEQIAKFGRDRQKMHQEWRQKLAGHYRRDNFGYEGCLRLWLPSKEFEEKAKTKFAKGSSVETSKTKKAPNASDLDAFRAHASEAGLDHGHEFFRGGARPHDRKDEVEVEVASGSGAEPAEASEPQSSSTKGPGIKRKGASLTLDASEDEGEEDAKSKKSGGKKRKAANLASQRAALFDALSRQLTQKTLAMTAKIQEAKAAQQKQAAAPAPANPTDVTTRGLYNEALQKSLTLATAWNNLDDIKTQLDKYNKDLEDAGKGSEKITGDDETRQKQHPSLIWAIEQAGHTVIIERKLCLRTRLFMYNFVNELSSKQPHELSEEDMEATRLQWKRMVTAAAQLEVSLKKCTNDVTKHVAGLAAAAERDEKRRKDREAKEAESRHLEQSKARLKQATADGSALAALFKLKQEDLTPMKVLEGDTIPGGQNLSMPFVIKKCSHIQTWSGNPVVLQTMTNFGARHKKFPLFETQGKLASPFIAKAGREPSEKCFMDIAAPVKTKIIDMEPIAPGWSSTSWMFALAPKRTFVSLSPNSAAFLRVLMYGDVEIYTLSVQSFLDGLKNASVAVPNTTTELEEMIYQIDAETWKKMKTAPYYHLLKKDDVLFIPTCHILMERTGSSTMIYGARKSFVMADEKSVVNYTACKELQAKDNKNVEKMTQVLAALEEHAKKAS</sequence>
<feature type="compositionally biased region" description="Low complexity" evidence="1">
    <location>
        <begin position="259"/>
        <end position="278"/>
    </location>
</feature>
<feature type="region of interest" description="Disordered" evidence="1">
    <location>
        <begin position="204"/>
        <end position="223"/>
    </location>
</feature>
<gene>
    <name evidence="2" type="ORF">SPIL2461_LOCUS12763</name>
</gene>
<feature type="compositionally biased region" description="Polar residues" evidence="1">
    <location>
        <begin position="19"/>
        <end position="37"/>
    </location>
</feature>
<feature type="region of interest" description="Disordered" evidence="1">
    <location>
        <begin position="404"/>
        <end position="423"/>
    </location>
</feature>
<feature type="compositionally biased region" description="Basic residues" evidence="1">
    <location>
        <begin position="307"/>
        <end position="316"/>
    </location>
</feature>
<feature type="region of interest" description="Disordered" evidence="1">
    <location>
        <begin position="239"/>
        <end position="318"/>
    </location>
</feature>
<reference evidence="2" key="1">
    <citation type="submission" date="2021-02" db="EMBL/GenBank/DDBJ databases">
        <authorList>
            <person name="Dougan E. K."/>
            <person name="Rhodes N."/>
            <person name="Thang M."/>
            <person name="Chan C."/>
        </authorList>
    </citation>
    <scope>NUCLEOTIDE SEQUENCE</scope>
</reference>
<evidence type="ECO:0000313" key="2">
    <source>
        <dbReference type="EMBL" id="CAE7494856.1"/>
    </source>
</evidence>
<evidence type="ECO:0000256" key="1">
    <source>
        <dbReference type="SAM" id="MobiDB-lite"/>
    </source>
</evidence>
<feature type="region of interest" description="Disordered" evidence="1">
    <location>
        <begin position="1"/>
        <end position="38"/>
    </location>
</feature>
<dbReference type="OrthoDB" id="418538at2759"/>
<evidence type="ECO:0000313" key="3">
    <source>
        <dbReference type="Proteomes" id="UP000649617"/>
    </source>
</evidence>
<keyword evidence="3" id="KW-1185">Reference proteome</keyword>
<dbReference type="AlphaFoldDB" id="A0A812SQ23"/>
<dbReference type="EMBL" id="CAJNIZ010026758">
    <property type="protein sequence ID" value="CAE7494856.1"/>
    <property type="molecule type" value="Genomic_DNA"/>
</dbReference>